<keyword evidence="3" id="KW-0285">Flavoprotein</keyword>
<evidence type="ECO:0000256" key="3">
    <source>
        <dbReference type="ARBA" id="ARBA00022630"/>
    </source>
</evidence>
<dbReference type="InterPro" id="IPR033878">
    <property type="entry name" value="NfsB-like"/>
</dbReference>
<gene>
    <name evidence="8" type="primary">yfkO</name>
    <name evidence="8" type="ORF">Hsar01_00254</name>
</gene>
<dbReference type="EMBL" id="BAABRI010000001">
    <property type="protein sequence ID" value="GAA5481048.1"/>
    <property type="molecule type" value="Genomic_DNA"/>
</dbReference>
<sequence>MTPDELVSALNWRYATKHFDPDRPLPEEATHALMEALRLAPSSFGLQPWKFIFVRDPELRGKLKAASWNQPQVSEASELVVIAARNDLEQHDIDRWMDCLATAQGQEKSALSAVTRMIEGFVDRMSPGERHAWNSRQCYIALGQLMTAAAVLGIDTCPLEGMDPAAYDVVLELGGTGYATCVACAIGYRSERDHTGDRPKARFARDEVVSVR</sequence>
<dbReference type="Proteomes" id="UP001476282">
    <property type="component" value="Unassembled WGS sequence"/>
</dbReference>
<dbReference type="Gene3D" id="3.40.109.10">
    <property type="entry name" value="NADH Oxidase"/>
    <property type="match status" value="1"/>
</dbReference>
<keyword evidence="4" id="KW-0288">FMN</keyword>
<dbReference type="SUPFAM" id="SSF55469">
    <property type="entry name" value="FMN-dependent nitroreductase-like"/>
    <property type="match status" value="1"/>
</dbReference>
<comment type="cofactor">
    <cofactor evidence="1">
        <name>FMN</name>
        <dbReference type="ChEBI" id="CHEBI:58210"/>
    </cofactor>
</comment>
<dbReference type="Pfam" id="PF00881">
    <property type="entry name" value="Nitroreductase"/>
    <property type="match status" value="1"/>
</dbReference>
<dbReference type="RefSeq" id="WP_353565204.1">
    <property type="nucleotide sequence ID" value="NZ_BAABRI010000001.1"/>
</dbReference>
<evidence type="ECO:0000256" key="5">
    <source>
        <dbReference type="ARBA" id="ARBA00022857"/>
    </source>
</evidence>
<organism evidence="8 9">
    <name type="scientific">Haloferula sargassicola</name>
    <dbReference type="NCBI Taxonomy" id="490096"/>
    <lineage>
        <taxon>Bacteria</taxon>
        <taxon>Pseudomonadati</taxon>
        <taxon>Verrucomicrobiota</taxon>
        <taxon>Verrucomicrobiia</taxon>
        <taxon>Verrucomicrobiales</taxon>
        <taxon>Verrucomicrobiaceae</taxon>
        <taxon>Haloferula</taxon>
    </lineage>
</organism>
<dbReference type="InterPro" id="IPR029479">
    <property type="entry name" value="Nitroreductase"/>
</dbReference>
<keyword evidence="6" id="KW-0560">Oxidoreductase</keyword>
<dbReference type="PANTHER" id="PTHR43673:SF2">
    <property type="entry name" value="NITROREDUCTASE"/>
    <property type="match status" value="1"/>
</dbReference>
<evidence type="ECO:0000256" key="2">
    <source>
        <dbReference type="ARBA" id="ARBA00007118"/>
    </source>
</evidence>
<evidence type="ECO:0000313" key="8">
    <source>
        <dbReference type="EMBL" id="GAA5481048.1"/>
    </source>
</evidence>
<dbReference type="InterPro" id="IPR000415">
    <property type="entry name" value="Nitroreductase-like"/>
</dbReference>
<dbReference type="PANTHER" id="PTHR43673">
    <property type="entry name" value="NAD(P)H NITROREDUCTASE YDGI-RELATED"/>
    <property type="match status" value="1"/>
</dbReference>
<evidence type="ECO:0000256" key="4">
    <source>
        <dbReference type="ARBA" id="ARBA00022643"/>
    </source>
</evidence>
<dbReference type="CDD" id="cd02149">
    <property type="entry name" value="NfsB-like"/>
    <property type="match status" value="1"/>
</dbReference>
<evidence type="ECO:0000256" key="1">
    <source>
        <dbReference type="ARBA" id="ARBA00001917"/>
    </source>
</evidence>
<comment type="caution">
    <text evidence="8">The sequence shown here is derived from an EMBL/GenBank/DDBJ whole genome shotgun (WGS) entry which is preliminary data.</text>
</comment>
<evidence type="ECO:0000256" key="6">
    <source>
        <dbReference type="ARBA" id="ARBA00023002"/>
    </source>
</evidence>
<keyword evidence="9" id="KW-1185">Reference proteome</keyword>
<name>A0ABP9UHB0_9BACT</name>
<proteinExistence type="inferred from homology"/>
<reference evidence="8 9" key="1">
    <citation type="submission" date="2024-02" db="EMBL/GenBank/DDBJ databases">
        <title>Haloferula sargassicola NBRC 104335.</title>
        <authorList>
            <person name="Ichikawa N."/>
            <person name="Katano-Makiyama Y."/>
            <person name="Hidaka K."/>
        </authorList>
    </citation>
    <scope>NUCLEOTIDE SEQUENCE [LARGE SCALE GENOMIC DNA]</scope>
    <source>
        <strain evidence="8 9">NBRC 104335</strain>
    </source>
</reference>
<feature type="domain" description="Nitroreductase" evidence="7">
    <location>
        <begin position="11"/>
        <end position="188"/>
    </location>
</feature>
<evidence type="ECO:0000313" key="9">
    <source>
        <dbReference type="Proteomes" id="UP001476282"/>
    </source>
</evidence>
<comment type="similarity">
    <text evidence="2">Belongs to the nitroreductase family.</text>
</comment>
<keyword evidence="5" id="KW-0521">NADP</keyword>
<accession>A0ABP9UHB0</accession>
<evidence type="ECO:0000259" key="7">
    <source>
        <dbReference type="Pfam" id="PF00881"/>
    </source>
</evidence>
<protein>
    <submittedName>
        <fullName evidence="8">NAD(P)H nitroreductase YfkO</fullName>
    </submittedName>
</protein>